<reference evidence="1" key="2">
    <citation type="submission" date="2020-09" db="EMBL/GenBank/DDBJ databases">
        <authorList>
            <person name="Sun Q."/>
            <person name="Ohkuma M."/>
        </authorList>
    </citation>
    <scope>NUCLEOTIDE SEQUENCE</scope>
    <source>
        <strain evidence="1">JCM 4637</strain>
    </source>
</reference>
<organism evidence="1 2">
    <name type="scientific">Streptomyces finlayi</name>
    <dbReference type="NCBI Taxonomy" id="67296"/>
    <lineage>
        <taxon>Bacteria</taxon>
        <taxon>Bacillati</taxon>
        <taxon>Actinomycetota</taxon>
        <taxon>Actinomycetes</taxon>
        <taxon>Kitasatosporales</taxon>
        <taxon>Streptomycetaceae</taxon>
        <taxon>Streptomyces</taxon>
    </lineage>
</organism>
<protein>
    <recommendedName>
        <fullName evidence="3">DUF2461 family protein</fullName>
    </recommendedName>
</protein>
<evidence type="ECO:0000313" key="1">
    <source>
        <dbReference type="EMBL" id="GHC99686.1"/>
    </source>
</evidence>
<dbReference type="InterPro" id="IPR012808">
    <property type="entry name" value="CHP02453"/>
</dbReference>
<dbReference type="AlphaFoldDB" id="A0A918X050"/>
<name>A0A918X050_9ACTN</name>
<accession>A0A918X050</accession>
<gene>
    <name evidence="1" type="ORF">GCM10010334_43500</name>
</gene>
<evidence type="ECO:0000313" key="2">
    <source>
        <dbReference type="Proteomes" id="UP000638353"/>
    </source>
</evidence>
<sequence length="208" mass="23259">MSGTFGGWPEQAFDVLLQLEGDPPHDAREKLRKERERHVRQPMIALLNDVADANPDLEDFSVWGFRKEVWWWQHQGAVIRFAPRVEIGLRFDLDGLHLKAGWHYALPGQVQRYRAAVAAVGSGTELAELLDVLRPRGYEITGDLMTRMPRGLPADHPRATLLRHRSLLAVRPLAGDADALTSAPVGQVVEAARELTPLLTWLARATSP</sequence>
<reference evidence="1" key="1">
    <citation type="journal article" date="2014" name="Int. J. Syst. Evol. Microbiol.">
        <title>Complete genome sequence of Corynebacterium casei LMG S-19264T (=DSM 44701T), isolated from a smear-ripened cheese.</title>
        <authorList>
            <consortium name="US DOE Joint Genome Institute (JGI-PGF)"/>
            <person name="Walter F."/>
            <person name="Albersmeier A."/>
            <person name="Kalinowski J."/>
            <person name="Ruckert C."/>
        </authorList>
    </citation>
    <scope>NUCLEOTIDE SEQUENCE</scope>
    <source>
        <strain evidence="1">JCM 4637</strain>
    </source>
</reference>
<comment type="caution">
    <text evidence="1">The sequence shown here is derived from an EMBL/GenBank/DDBJ whole genome shotgun (WGS) entry which is preliminary data.</text>
</comment>
<dbReference type="Proteomes" id="UP000638353">
    <property type="component" value="Unassembled WGS sequence"/>
</dbReference>
<dbReference type="EMBL" id="BMVC01000008">
    <property type="protein sequence ID" value="GHC99686.1"/>
    <property type="molecule type" value="Genomic_DNA"/>
</dbReference>
<dbReference type="RefSeq" id="WP_189824954.1">
    <property type="nucleotide sequence ID" value="NZ_BMVC01000008.1"/>
</dbReference>
<evidence type="ECO:0008006" key="3">
    <source>
        <dbReference type="Google" id="ProtNLM"/>
    </source>
</evidence>
<proteinExistence type="predicted"/>
<dbReference type="Pfam" id="PF09365">
    <property type="entry name" value="DUF2461"/>
    <property type="match status" value="1"/>
</dbReference>